<keyword evidence="3" id="KW-1185">Reference proteome</keyword>
<accession>A0A1E3P4R5</accession>
<sequence length="285" mass="32808">MMNMQQRKKTQTQRKRPDQYNHNNNNNSNNHNNYYNNKQQSNFHSHHEPRKTIANISNIKEYTKGTIYGSLNYPIPSFCPKVDGPHRFNDLPSFTERPVAKLINSCLLASTYKETNLGKSDTNLRKSNDIDDPAVRIVTFKRQNAKVFKLGGIEIDIFKKNNVLSNNNNNNNGNNKLVNKFLQNESLNSGSTTPLKRIRDELVDASSSVKKNKRLQELQQDTTMELSFEGKAMDKNDYVKLVDSSGIMADDSHIPDTNPNTNQQSHNYDTKNLLQNTEFSFEYKR</sequence>
<name>A0A1E3P4R5_WICAA</name>
<dbReference type="EMBL" id="KV454210">
    <property type="protein sequence ID" value="ODQ60308.1"/>
    <property type="molecule type" value="Genomic_DNA"/>
</dbReference>
<evidence type="ECO:0000313" key="3">
    <source>
        <dbReference type="Proteomes" id="UP000094112"/>
    </source>
</evidence>
<proteinExistence type="predicted"/>
<dbReference type="OrthoDB" id="3980759at2759"/>
<feature type="region of interest" description="Disordered" evidence="1">
    <location>
        <begin position="250"/>
        <end position="273"/>
    </location>
</feature>
<dbReference type="GeneID" id="30202052"/>
<reference evidence="2 3" key="1">
    <citation type="journal article" date="2016" name="Proc. Natl. Acad. Sci. U.S.A.">
        <title>Comparative genomics of biotechnologically important yeasts.</title>
        <authorList>
            <person name="Riley R."/>
            <person name="Haridas S."/>
            <person name="Wolfe K.H."/>
            <person name="Lopes M.R."/>
            <person name="Hittinger C.T."/>
            <person name="Goeker M."/>
            <person name="Salamov A.A."/>
            <person name="Wisecaver J.H."/>
            <person name="Long T.M."/>
            <person name="Calvey C.H."/>
            <person name="Aerts A.L."/>
            <person name="Barry K.W."/>
            <person name="Choi C."/>
            <person name="Clum A."/>
            <person name="Coughlan A.Y."/>
            <person name="Deshpande S."/>
            <person name="Douglass A.P."/>
            <person name="Hanson S.J."/>
            <person name="Klenk H.-P."/>
            <person name="LaButti K.M."/>
            <person name="Lapidus A."/>
            <person name="Lindquist E.A."/>
            <person name="Lipzen A.M."/>
            <person name="Meier-Kolthoff J.P."/>
            <person name="Ohm R.A."/>
            <person name="Otillar R.P."/>
            <person name="Pangilinan J.L."/>
            <person name="Peng Y."/>
            <person name="Rokas A."/>
            <person name="Rosa C.A."/>
            <person name="Scheuner C."/>
            <person name="Sibirny A.A."/>
            <person name="Slot J.C."/>
            <person name="Stielow J.B."/>
            <person name="Sun H."/>
            <person name="Kurtzman C.P."/>
            <person name="Blackwell M."/>
            <person name="Grigoriev I.V."/>
            <person name="Jeffries T.W."/>
        </authorList>
    </citation>
    <scope>NUCLEOTIDE SEQUENCE [LARGE SCALE GENOMIC DNA]</scope>
    <source>
        <strain evidence="3">ATCC 58044 / CBS 1984 / NCYC 433 / NRRL Y-366-8</strain>
    </source>
</reference>
<feature type="compositionally biased region" description="Basic residues" evidence="1">
    <location>
        <begin position="1"/>
        <end position="14"/>
    </location>
</feature>
<feature type="region of interest" description="Disordered" evidence="1">
    <location>
        <begin position="1"/>
        <end position="48"/>
    </location>
</feature>
<gene>
    <name evidence="2" type="ORF">WICANDRAFT_78912</name>
</gene>
<dbReference type="RefSeq" id="XP_019039515.1">
    <property type="nucleotide sequence ID" value="XM_019184806.1"/>
</dbReference>
<dbReference type="Proteomes" id="UP000094112">
    <property type="component" value="Unassembled WGS sequence"/>
</dbReference>
<evidence type="ECO:0000256" key="1">
    <source>
        <dbReference type="SAM" id="MobiDB-lite"/>
    </source>
</evidence>
<feature type="compositionally biased region" description="Polar residues" evidence="1">
    <location>
        <begin position="255"/>
        <end position="273"/>
    </location>
</feature>
<evidence type="ECO:0000313" key="2">
    <source>
        <dbReference type="EMBL" id="ODQ60308.1"/>
    </source>
</evidence>
<organism evidence="2 3">
    <name type="scientific">Wickerhamomyces anomalus (strain ATCC 58044 / CBS 1984 / NCYC 433 / NRRL Y-366-8)</name>
    <name type="common">Yeast</name>
    <name type="synonym">Hansenula anomala</name>
    <dbReference type="NCBI Taxonomy" id="683960"/>
    <lineage>
        <taxon>Eukaryota</taxon>
        <taxon>Fungi</taxon>
        <taxon>Dikarya</taxon>
        <taxon>Ascomycota</taxon>
        <taxon>Saccharomycotina</taxon>
        <taxon>Saccharomycetes</taxon>
        <taxon>Phaffomycetales</taxon>
        <taxon>Wickerhamomycetaceae</taxon>
        <taxon>Wickerhamomyces</taxon>
    </lineage>
</organism>
<feature type="compositionally biased region" description="Low complexity" evidence="1">
    <location>
        <begin position="20"/>
        <end position="42"/>
    </location>
</feature>
<dbReference type="AlphaFoldDB" id="A0A1E3P4R5"/>
<protein>
    <submittedName>
        <fullName evidence="2">Uncharacterized protein</fullName>
    </submittedName>
</protein>